<dbReference type="AlphaFoldDB" id="A0A1F7YQH6"/>
<dbReference type="STRING" id="1802500.A2801_02270"/>
<gene>
    <name evidence="1" type="ORF">A2801_02270</name>
</gene>
<name>A0A1F7YQH6_9BACT</name>
<sequence>MLNQELINELKDILKDDFGLSLSVEEVKQIATVFISYFDLLAKIDSLNHISEGGSQQWR</sequence>
<proteinExistence type="predicted"/>
<reference evidence="1 2" key="1">
    <citation type="journal article" date="2016" name="Nat. Commun.">
        <title>Thousands of microbial genomes shed light on interconnected biogeochemical processes in an aquifer system.</title>
        <authorList>
            <person name="Anantharaman K."/>
            <person name="Brown C.T."/>
            <person name="Hug L.A."/>
            <person name="Sharon I."/>
            <person name="Castelle C.J."/>
            <person name="Probst A.J."/>
            <person name="Thomas B.C."/>
            <person name="Singh A."/>
            <person name="Wilkins M.J."/>
            <person name="Karaoz U."/>
            <person name="Brodie E.L."/>
            <person name="Williams K.H."/>
            <person name="Hubbard S.S."/>
            <person name="Banfield J.F."/>
        </authorList>
    </citation>
    <scope>NUCLEOTIDE SEQUENCE [LARGE SCALE GENOMIC DNA]</scope>
</reference>
<dbReference type="Proteomes" id="UP000177263">
    <property type="component" value="Unassembled WGS sequence"/>
</dbReference>
<evidence type="ECO:0000313" key="2">
    <source>
        <dbReference type="Proteomes" id="UP000177263"/>
    </source>
</evidence>
<accession>A0A1F7YQH6</accession>
<protein>
    <submittedName>
        <fullName evidence="1">Uncharacterized protein</fullName>
    </submittedName>
</protein>
<dbReference type="EMBL" id="MGGM01000013">
    <property type="protein sequence ID" value="OGM29420.1"/>
    <property type="molecule type" value="Genomic_DNA"/>
</dbReference>
<organism evidence="1 2">
    <name type="scientific">Candidatus Woesebacteria bacterium RIFCSPHIGHO2_01_FULL_41_10</name>
    <dbReference type="NCBI Taxonomy" id="1802500"/>
    <lineage>
        <taxon>Bacteria</taxon>
        <taxon>Candidatus Woeseibacteriota</taxon>
    </lineage>
</organism>
<evidence type="ECO:0000313" key="1">
    <source>
        <dbReference type="EMBL" id="OGM29420.1"/>
    </source>
</evidence>
<comment type="caution">
    <text evidence="1">The sequence shown here is derived from an EMBL/GenBank/DDBJ whole genome shotgun (WGS) entry which is preliminary data.</text>
</comment>